<reference evidence="4 5" key="1">
    <citation type="journal article" date="2020" name="ISME J.">
        <title>Comparative genomics reveals insights into cyanobacterial evolution and habitat adaptation.</title>
        <authorList>
            <person name="Chen M.Y."/>
            <person name="Teng W.K."/>
            <person name="Zhao L."/>
            <person name="Hu C.X."/>
            <person name="Zhou Y.K."/>
            <person name="Han B.P."/>
            <person name="Song L.R."/>
            <person name="Shu W.S."/>
        </authorList>
    </citation>
    <scope>NUCLEOTIDE SEQUENCE [LARGE SCALE GENOMIC DNA]</scope>
    <source>
        <strain evidence="4 5">FACHB-252</strain>
    </source>
</reference>
<evidence type="ECO:0000259" key="3">
    <source>
        <dbReference type="SMART" id="SM00912"/>
    </source>
</evidence>
<feature type="domain" description="Filamentous haemagglutinin FhaB/tRNA nuclease CdiA-like TPS" evidence="3">
    <location>
        <begin position="31"/>
        <end position="142"/>
    </location>
</feature>
<dbReference type="SMART" id="SM00912">
    <property type="entry name" value="Haemagg_act"/>
    <property type="match status" value="1"/>
</dbReference>
<dbReference type="EMBL" id="JACJTC010000034">
    <property type="protein sequence ID" value="MBD2615928.1"/>
    <property type="molecule type" value="Genomic_DNA"/>
</dbReference>
<dbReference type="NCBIfam" id="TIGR01901">
    <property type="entry name" value="adhes_NPXG"/>
    <property type="match status" value="1"/>
</dbReference>
<dbReference type="Proteomes" id="UP000606396">
    <property type="component" value="Unassembled WGS sequence"/>
</dbReference>
<feature type="chain" id="PRO_5046974042" evidence="2">
    <location>
        <begin position="27"/>
        <end position="824"/>
    </location>
</feature>
<evidence type="ECO:0000256" key="2">
    <source>
        <dbReference type="SAM" id="SignalP"/>
    </source>
</evidence>
<keyword evidence="2" id="KW-0732">Signal</keyword>
<dbReference type="Pfam" id="PF05860">
    <property type="entry name" value="TPS"/>
    <property type="match status" value="1"/>
</dbReference>
<protein>
    <submittedName>
        <fullName evidence="4">Filamentous hemagglutinin N-terminal domain-containing protein</fullName>
    </submittedName>
</protein>
<evidence type="ECO:0000256" key="1">
    <source>
        <dbReference type="SAM" id="MobiDB-lite"/>
    </source>
</evidence>
<accession>A0ABR8HLE5</accession>
<evidence type="ECO:0000313" key="4">
    <source>
        <dbReference type="EMBL" id="MBD2615928.1"/>
    </source>
</evidence>
<dbReference type="InterPro" id="IPR011050">
    <property type="entry name" value="Pectin_lyase_fold/virulence"/>
</dbReference>
<gene>
    <name evidence="4" type="ORF">H6G94_32560</name>
</gene>
<name>A0ABR8HLE5_NOSPU</name>
<comment type="caution">
    <text evidence="4">The sequence shown here is derived from an EMBL/GenBank/DDBJ whole genome shotgun (WGS) entry which is preliminary data.</text>
</comment>
<dbReference type="Gene3D" id="2.160.20.10">
    <property type="entry name" value="Single-stranded right-handed beta-helix, Pectin lyase-like"/>
    <property type="match status" value="2"/>
</dbReference>
<feature type="region of interest" description="Disordered" evidence="1">
    <location>
        <begin position="733"/>
        <end position="764"/>
    </location>
</feature>
<dbReference type="SUPFAM" id="SSF51126">
    <property type="entry name" value="Pectin lyase-like"/>
    <property type="match status" value="3"/>
</dbReference>
<proteinExistence type="predicted"/>
<feature type="compositionally biased region" description="Polar residues" evidence="1">
    <location>
        <begin position="734"/>
        <end position="749"/>
    </location>
</feature>
<keyword evidence="5" id="KW-1185">Reference proteome</keyword>
<evidence type="ECO:0000313" key="5">
    <source>
        <dbReference type="Proteomes" id="UP000606396"/>
    </source>
</evidence>
<dbReference type="InterPro" id="IPR012334">
    <property type="entry name" value="Pectin_lyas_fold"/>
</dbReference>
<sequence length="824" mass="85561">MIKKYNLWNIQGSIFFFFLASSSSVAQIVPDKTLPINSIVRQQNDTRIIDGGTIKNSNLFHSFEQFSIPTKSTVLFNNTQNILNIFARVTGSSVSSIDGLLKANGIANFFLLNPNGIIFEKNARLDIGGSFLASTANAVKFADGFEFITNSNQAKPLLTISVPIGLYFGSGLGEIQVHGTSEGLIAQSTITSPYIRNNDSTGLEVQSGKTLALISGNVTLNGATLTARKGRIELGAVNSGLVSFTPITQNLTMSYEGVSSFKDINISQKSLLDSSGSITLQGKLISLSDGSVVLNQNLGSQSSGSINFNAIELLKLSGASIDKKFVTFLRTESLSSGTGGNINVFTKHLVIQGGAGMGTRTYSGANGGNVNVNVSESIQLLGFLPSNPFITSAITNSTLNSGKAGDITVSTGQLLAEDGGLITSQTRGNGFGGNVIVNATNFIKLINSANLVNSASAFVPSYLSSSTASVGNAGDLTINTPRLIVGNMAMVDSSTLASGSAGIVTVNAPSIEISGGLVSSFATKAGGNAQILFGAPSVPNGSPGQVKINTNKLGIINGGQISVTNEGTSNAGMLTINANSIFLDNKSAITASTFSGEGGNILLNVKYLQLSNNSSITASANNNGNGGNIHINTDILTSSNNSAIRANAYQGRGGNIRINTKGLFISPNTQITASSQRGINGTVQVNFQNRNPSLTKAQPQVIPEAPQIASVCQGLSGRVASTFVNSGTGGLAASSDNQLDNSSTWQRNSVGLGPIDNSEQSKPLTTKEPIEIVEAQGWILNANGDVVLTAQANPPNPYTQVSASKCQEQPSTAKVSSVTEIRRN</sequence>
<organism evidence="4 5">
    <name type="scientific">Nostoc punctiforme FACHB-252</name>
    <dbReference type="NCBI Taxonomy" id="1357509"/>
    <lineage>
        <taxon>Bacteria</taxon>
        <taxon>Bacillati</taxon>
        <taxon>Cyanobacteriota</taxon>
        <taxon>Cyanophyceae</taxon>
        <taxon>Nostocales</taxon>
        <taxon>Nostocaceae</taxon>
        <taxon>Nostoc</taxon>
    </lineage>
</organism>
<dbReference type="InterPro" id="IPR008638">
    <property type="entry name" value="FhaB/CdiA-like_TPS"/>
</dbReference>
<feature type="region of interest" description="Disordered" evidence="1">
    <location>
        <begin position="797"/>
        <end position="824"/>
    </location>
</feature>
<feature type="signal peptide" evidence="2">
    <location>
        <begin position="1"/>
        <end position="26"/>
    </location>
</feature>
<dbReference type="RefSeq" id="WP_185566963.1">
    <property type="nucleotide sequence ID" value="NZ_JACJTC010000034.1"/>
</dbReference>